<name>A0A380MK32_9GAMM</name>
<dbReference type="EMBL" id="UHIA01000003">
    <property type="protein sequence ID" value="SUO92320.1"/>
    <property type="molecule type" value="Genomic_DNA"/>
</dbReference>
<dbReference type="Proteomes" id="UP000254575">
    <property type="component" value="Unassembled WGS sequence"/>
</dbReference>
<organism evidence="3 4">
    <name type="scientific">Suttonella indologenes</name>
    <dbReference type="NCBI Taxonomy" id="13276"/>
    <lineage>
        <taxon>Bacteria</taxon>
        <taxon>Pseudomonadati</taxon>
        <taxon>Pseudomonadota</taxon>
        <taxon>Gammaproteobacteria</taxon>
        <taxon>Cardiobacteriales</taxon>
        <taxon>Cardiobacteriaceae</taxon>
        <taxon>Suttonella</taxon>
    </lineage>
</organism>
<feature type="coiled-coil region" evidence="1">
    <location>
        <begin position="158"/>
        <end position="185"/>
    </location>
</feature>
<sequence>MKKLFLSIALSGLSASGFALDILSAHPIATGIASHLLAEPIAAQSVKLHSAVPNNLPATRQLNYLQGRGKEALTELSQASEIVLTVRSIFAQDYLYPFSRRHNIRIIPIDLATPIDGERAGVSKIEQEFLQHPVWFDPYNLSLMYSNLAREISSFEPNLKLEAALEQAQKSLISLRNDMEQFLSNLEQEPVALLLSPELAYFTQGLQISSVAASADADLATLIQAQGINLAISDSEPETALQEQLSAQGVKLLI</sequence>
<feature type="chain" id="PRO_5016682507" description="ABC-type Zn2+ transport system, periplasmic component/surface adhesin" evidence="2">
    <location>
        <begin position="20"/>
        <end position="254"/>
    </location>
</feature>
<keyword evidence="4" id="KW-1185">Reference proteome</keyword>
<dbReference type="AlphaFoldDB" id="A0A380MK32"/>
<dbReference type="RefSeq" id="WP_115217780.1">
    <property type="nucleotide sequence ID" value="NZ_UHIA01000003.1"/>
</dbReference>
<reference evidence="3 4" key="1">
    <citation type="submission" date="2018-06" db="EMBL/GenBank/DDBJ databases">
        <authorList>
            <consortium name="Pathogen Informatics"/>
            <person name="Doyle S."/>
        </authorList>
    </citation>
    <scope>NUCLEOTIDE SEQUENCE [LARGE SCALE GENOMIC DNA]</scope>
    <source>
        <strain evidence="3 4">NCTC10717</strain>
    </source>
</reference>
<dbReference type="OrthoDB" id="6104586at2"/>
<protein>
    <recommendedName>
        <fullName evidence="5">ABC-type Zn2+ transport system, periplasmic component/surface adhesin</fullName>
    </recommendedName>
</protein>
<proteinExistence type="predicted"/>
<keyword evidence="2" id="KW-0732">Signal</keyword>
<accession>A0A380MK32</accession>
<evidence type="ECO:0008006" key="5">
    <source>
        <dbReference type="Google" id="ProtNLM"/>
    </source>
</evidence>
<feature type="signal peptide" evidence="2">
    <location>
        <begin position="1"/>
        <end position="19"/>
    </location>
</feature>
<evidence type="ECO:0000256" key="2">
    <source>
        <dbReference type="SAM" id="SignalP"/>
    </source>
</evidence>
<evidence type="ECO:0000313" key="3">
    <source>
        <dbReference type="EMBL" id="SUO92320.1"/>
    </source>
</evidence>
<gene>
    <name evidence="3" type="ORF">NCTC10717_00488</name>
</gene>
<evidence type="ECO:0000313" key="4">
    <source>
        <dbReference type="Proteomes" id="UP000254575"/>
    </source>
</evidence>
<evidence type="ECO:0000256" key="1">
    <source>
        <dbReference type="SAM" id="Coils"/>
    </source>
</evidence>
<keyword evidence="1" id="KW-0175">Coiled coil</keyword>